<keyword evidence="3" id="KW-0677">Repeat</keyword>
<dbReference type="SMART" id="SM00317">
    <property type="entry name" value="SET"/>
    <property type="match status" value="1"/>
</dbReference>
<feature type="compositionally biased region" description="Polar residues" evidence="10">
    <location>
        <begin position="167"/>
        <end position="205"/>
    </location>
</feature>
<dbReference type="CTD" id="20236090"/>
<feature type="compositionally biased region" description="Basic and acidic residues" evidence="10">
    <location>
        <begin position="1753"/>
        <end position="1762"/>
    </location>
</feature>
<feature type="compositionally biased region" description="Polar residues" evidence="10">
    <location>
        <begin position="541"/>
        <end position="558"/>
    </location>
</feature>
<keyword evidence="7" id="KW-0804">Transcription</keyword>
<feature type="compositionally biased region" description="Basic residues" evidence="10">
    <location>
        <begin position="649"/>
        <end position="674"/>
    </location>
</feature>
<evidence type="ECO:0000256" key="2">
    <source>
        <dbReference type="ARBA" id="ARBA00022723"/>
    </source>
</evidence>
<feature type="compositionally biased region" description="Low complexity" evidence="10">
    <location>
        <begin position="597"/>
        <end position="612"/>
    </location>
</feature>
<dbReference type="GeneID" id="20236090"/>
<feature type="region of interest" description="Disordered" evidence="10">
    <location>
        <begin position="143"/>
        <end position="205"/>
    </location>
</feature>
<dbReference type="InterPro" id="IPR001214">
    <property type="entry name" value="SET_dom"/>
</dbReference>
<feature type="region of interest" description="Disordered" evidence="10">
    <location>
        <begin position="1525"/>
        <end position="1656"/>
    </location>
</feature>
<dbReference type="STRING" id="225164.V3ZJ07"/>
<feature type="domain" description="C2H2-type" evidence="11">
    <location>
        <begin position="869"/>
        <end position="892"/>
    </location>
</feature>
<evidence type="ECO:0000256" key="3">
    <source>
        <dbReference type="ARBA" id="ARBA00022737"/>
    </source>
</evidence>
<feature type="compositionally biased region" description="Polar residues" evidence="10">
    <location>
        <begin position="482"/>
        <end position="505"/>
    </location>
</feature>
<keyword evidence="2" id="KW-0479">Metal-binding</keyword>
<feature type="region of interest" description="Disordered" evidence="10">
    <location>
        <begin position="1094"/>
        <end position="1126"/>
    </location>
</feature>
<feature type="domain" description="C2H2-type" evidence="11">
    <location>
        <begin position="710"/>
        <end position="739"/>
    </location>
</feature>
<evidence type="ECO:0000256" key="5">
    <source>
        <dbReference type="ARBA" id="ARBA00022833"/>
    </source>
</evidence>
<keyword evidence="14" id="KW-1185">Reference proteome</keyword>
<feature type="region of interest" description="Disordered" evidence="10">
    <location>
        <begin position="454"/>
        <end position="674"/>
    </location>
</feature>
<feature type="compositionally biased region" description="Polar residues" evidence="10">
    <location>
        <begin position="1713"/>
        <end position="1752"/>
    </location>
</feature>
<feature type="region of interest" description="Disordered" evidence="10">
    <location>
        <begin position="773"/>
        <end position="792"/>
    </location>
</feature>
<keyword evidence="6" id="KW-0805">Transcription regulation</keyword>
<feature type="compositionally biased region" description="Basic and acidic residues" evidence="10">
    <location>
        <begin position="1633"/>
        <end position="1643"/>
    </location>
</feature>
<feature type="compositionally biased region" description="Polar residues" evidence="10">
    <location>
        <begin position="1645"/>
        <end position="1654"/>
    </location>
</feature>
<reference evidence="13 14" key="1">
    <citation type="journal article" date="2013" name="Nature">
        <title>Insights into bilaterian evolution from three spiralian genomes.</title>
        <authorList>
            <person name="Simakov O."/>
            <person name="Marletaz F."/>
            <person name="Cho S.J."/>
            <person name="Edsinger-Gonzales E."/>
            <person name="Havlak P."/>
            <person name="Hellsten U."/>
            <person name="Kuo D.H."/>
            <person name="Larsson T."/>
            <person name="Lv J."/>
            <person name="Arendt D."/>
            <person name="Savage R."/>
            <person name="Osoegawa K."/>
            <person name="de Jong P."/>
            <person name="Grimwood J."/>
            <person name="Chapman J.A."/>
            <person name="Shapiro H."/>
            <person name="Aerts A."/>
            <person name="Otillar R.P."/>
            <person name="Terry A.Y."/>
            <person name="Boore J.L."/>
            <person name="Grigoriev I.V."/>
            <person name="Lindberg D.R."/>
            <person name="Seaver E.C."/>
            <person name="Weisblat D.A."/>
            <person name="Putnam N.H."/>
            <person name="Rokhsar D.S."/>
        </authorList>
    </citation>
    <scope>NUCLEOTIDE SEQUENCE [LARGE SCALE GENOMIC DNA]</scope>
</reference>
<feature type="compositionally biased region" description="Polar residues" evidence="10">
    <location>
        <begin position="575"/>
        <end position="586"/>
    </location>
</feature>
<dbReference type="PROSITE" id="PS50157">
    <property type="entry name" value="ZINC_FINGER_C2H2_2"/>
    <property type="match status" value="4"/>
</dbReference>
<proteinExistence type="predicted"/>
<feature type="compositionally biased region" description="Polar residues" evidence="10">
    <location>
        <begin position="524"/>
        <end position="533"/>
    </location>
</feature>
<dbReference type="PROSITE" id="PS00028">
    <property type="entry name" value="ZINC_FINGER_C2H2_1"/>
    <property type="match status" value="7"/>
</dbReference>
<dbReference type="InterPro" id="IPR050331">
    <property type="entry name" value="Zinc_finger"/>
</dbReference>
<feature type="compositionally biased region" description="Basic residues" evidence="10">
    <location>
        <begin position="1554"/>
        <end position="1580"/>
    </location>
</feature>
<keyword evidence="5" id="KW-0862">Zinc</keyword>
<keyword evidence="8" id="KW-0539">Nucleus</keyword>
<evidence type="ECO:0000313" key="13">
    <source>
        <dbReference type="EMBL" id="ESO91293.1"/>
    </source>
</evidence>
<name>V3ZJ07_LOTGI</name>
<dbReference type="InterPro" id="IPR036236">
    <property type="entry name" value="Znf_C2H2_sf"/>
</dbReference>
<dbReference type="OMA" id="MASRCPS"/>
<dbReference type="Gene3D" id="2.170.270.10">
    <property type="entry name" value="SET domain"/>
    <property type="match status" value="1"/>
</dbReference>
<evidence type="ECO:0000259" key="11">
    <source>
        <dbReference type="PROSITE" id="PS50157"/>
    </source>
</evidence>
<protein>
    <recommendedName>
        <fullName evidence="15">PR domain zinc finger protein 2</fullName>
    </recommendedName>
</protein>
<gene>
    <name evidence="13" type="ORF">LOTGIDRAFT_153726</name>
</gene>
<dbReference type="RefSeq" id="XP_009057992.1">
    <property type="nucleotide sequence ID" value="XM_009059744.1"/>
</dbReference>
<evidence type="ECO:0000313" key="14">
    <source>
        <dbReference type="Proteomes" id="UP000030746"/>
    </source>
</evidence>
<evidence type="ECO:0000256" key="7">
    <source>
        <dbReference type="ARBA" id="ARBA00023163"/>
    </source>
</evidence>
<evidence type="ECO:0000256" key="1">
    <source>
        <dbReference type="ARBA" id="ARBA00004123"/>
    </source>
</evidence>
<dbReference type="Proteomes" id="UP000030746">
    <property type="component" value="Unassembled WGS sequence"/>
</dbReference>
<evidence type="ECO:0000256" key="9">
    <source>
        <dbReference type="PROSITE-ProRule" id="PRU00042"/>
    </source>
</evidence>
<feature type="compositionally biased region" description="Basic and acidic residues" evidence="10">
    <location>
        <begin position="1094"/>
        <end position="1106"/>
    </location>
</feature>
<evidence type="ECO:0000259" key="12">
    <source>
        <dbReference type="PROSITE" id="PS50280"/>
    </source>
</evidence>
<dbReference type="Pfam" id="PF21549">
    <property type="entry name" value="PRDM2_PR"/>
    <property type="match status" value="1"/>
</dbReference>
<feature type="compositionally biased region" description="Basic residues" evidence="10">
    <location>
        <begin position="782"/>
        <end position="792"/>
    </location>
</feature>
<evidence type="ECO:0008006" key="15">
    <source>
        <dbReference type="Google" id="ProtNLM"/>
    </source>
</evidence>
<evidence type="ECO:0000256" key="8">
    <source>
        <dbReference type="ARBA" id="ARBA00023242"/>
    </source>
</evidence>
<dbReference type="PROSITE" id="PS50280">
    <property type="entry name" value="SET"/>
    <property type="match status" value="1"/>
</dbReference>
<feature type="compositionally biased region" description="Acidic residues" evidence="10">
    <location>
        <begin position="1534"/>
        <end position="1549"/>
    </location>
</feature>
<evidence type="ECO:0000256" key="4">
    <source>
        <dbReference type="ARBA" id="ARBA00022771"/>
    </source>
</evidence>
<accession>V3ZJ07</accession>
<sequence>MEEVQNLEKPNEVEFRPSEVEIGKQGIWCIKKIKEGTLFGPYCGEIVLHDKQGLLDYRYAWEVWDLESDKLLYIINADKKNIGNWMKYVNCARYFEEQNIVSVQIDNEIYYKAIKDIEIGEELLTWFNLIDKNDDSLILPMEEEKKKHTKKMPSPKKSPKKSPMKAISTQTSPSKTKIASTSPAKRKSPSNMDASTSNSKKQKFVQTRMNFKISKKPRDKTKKNVENETVLNNVNSNSMNGETTEEVAKQLLSKDDKRIFRFHTQKKHHFVQDGKKMYKCELCSVVYKRPFSLKRHFLRSHINCMYLCETDVTNCCIDLDNQLMQIENAQNLQASGSCLFNGLIRSHTSSPMQDEKLIESDSKLNKKDSKTQEIDSSFPGLYKCNDCFFVFDDSKDLVAHFKCHDSKIGTKTPRCQSTDKKYNSKQKKSLTLPYSLKESFDSLYISEIPEGTKHLKSPKKTFEKSSMKTSPSKRFSALESKNLPQENETSPVSPSRLSKVKSPNTDSKEVVNGKGKLTVAATPTKKSYPNSIKQVKRSPSKSKSGSINNKESQSTNSPMKRLHSLKSPGRRETLAKSTSQKNTPSKTKFKSPAIEPSIKSSLRSRSGSNSRSPQKREDIGEKKQNFGTPKKSPLKSPGRRPNFSSPFSPKRRFGNKSPRRSSSRSPIKRKARGSKYVKTEFKKFSCTRCKVKFSRKANLDKHLKEHTENKTCPCYICGKQFMSETKMKLHIRYHFSQNVRCRHCDLKFPNVGAMRQHLTETHKDVWLINSKTTENTDESGKSKKKSGQRHKDKIKVVSDLDFRSKEALSELPKPVSIIPKSATKILSPPASHNNFKVLSSPVAVSKKKNAGATLDNSPAPNGYKSKLRYCCYTCKKRFISYYALVQHRRTNHRYNIFSAPSMLLHMKQKVSEEKNPLGNMPILSPPVTPDPYYETVPENVSNNWSTHIDGKSEALKNYRKHIQIKGYRSIHTVAQYKPEVFNWSCYNFPFHYEPYESVIGYNNYKPQPIIAEDLSLNNSIMDSLHNKVNFTPLKLDISSAEAAPILPCMTSPLGQNQQRRFSNDSDSKSMPSLSPTCQNTKFFSDVTESNGIRRDRYSDTCTDDSKSCPSSSGMVTDEHSAVKSNGDQSAFNKTSVKDIENESFVPTLQYLNLVKMSDKETIESAIQAASRTTPAQSYQRDFSDRLKTQSWEGYYSDIEFGKLGDIVNVCSVCYKYFDSEETLVRHQWTRHSSMNCRHLQMEKGHDIDNLFYPWPRNEGMVASSTPVPEDCHTLDSYKCSYCKSGFKNINRLHVHIISCDPKKLYYVEKMSVKERRKQEAKERKATTQNIDTTKKKSAASEMKMKLDKRRKKEKLKKLIREKQTAVFPANNKLPINVNKTQQGLSPRSLREVRRNEMDLLSNSDSRVTRQRKRKNYELLYVPKNHVRRRTATKVVETHQCSGCSSKFRTLFLLERHARKCSEKDKLLFDASIEDHDTNVNSKTQACEFCKKKFTYVKSLANHYNNFCPVKKQKLASEEIEEATVIESEFKSETTQDDVDDEGDADDLSEEPTKRRCGWPKGLKRKNRRKNHSWTITKRKKTSSDESDMDKNNHKEAHKGEDKIEKDSIQDDVEQDSNDSTNILPGDTSADDEPSPKEKRKEVTEDSSTNVQNGLTIKESAATMDIIKDKEMSANSCVQIDTKPDNESYIACSEVVPVSDDQTEISISPKLADNSMSPVSDNHCTEKNQGLHTKPDQNSTQHVQILLQSSNTKLDGKVEDSKSETGSYVDQNPADIADNGYHSDNSNSNSNSKSTKLEASLKNGHILLETKINSELGMSCLNENTEFSTGFKSSCENGHSCTSDLNGSSSIDNTLPVVLENQVPYCIKQSVESVCLISKRNQKVGLFENNKPSLNSTDSSVFYENGINSHESIENPRKELNNTLVPYQNGDENSEMSNESDLMNESDQNGFYSADTETDTDIVCYNGDTDSEESVLSKIINTEPECKLDGSNISPIS</sequence>
<dbReference type="OrthoDB" id="6414306at2759"/>
<feature type="domain" description="C2H2-type" evidence="11">
    <location>
        <begin position="382"/>
        <end position="409"/>
    </location>
</feature>
<organism evidence="13 14">
    <name type="scientific">Lottia gigantea</name>
    <name type="common">Giant owl limpet</name>
    <dbReference type="NCBI Taxonomy" id="225164"/>
    <lineage>
        <taxon>Eukaryota</taxon>
        <taxon>Metazoa</taxon>
        <taxon>Spiralia</taxon>
        <taxon>Lophotrochozoa</taxon>
        <taxon>Mollusca</taxon>
        <taxon>Gastropoda</taxon>
        <taxon>Patellogastropoda</taxon>
        <taxon>Lottioidea</taxon>
        <taxon>Lottiidae</taxon>
        <taxon>Lottia</taxon>
    </lineage>
</organism>
<dbReference type="PANTHER" id="PTHR16515:SF49">
    <property type="entry name" value="GASTRULA ZINC FINGER PROTEIN XLCGF49.1-LIKE-RELATED"/>
    <property type="match status" value="1"/>
</dbReference>
<dbReference type="GO" id="GO:0005634">
    <property type="term" value="C:nucleus"/>
    <property type="evidence" value="ECO:0007669"/>
    <property type="project" value="UniProtKB-SubCell"/>
</dbReference>
<feature type="compositionally biased region" description="Basic residues" evidence="10">
    <location>
        <begin position="147"/>
        <end position="163"/>
    </location>
</feature>
<feature type="compositionally biased region" description="Basic and acidic residues" evidence="10">
    <location>
        <begin position="614"/>
        <end position="624"/>
    </location>
</feature>
<dbReference type="GO" id="GO:0008270">
    <property type="term" value="F:zinc ion binding"/>
    <property type="evidence" value="ECO:0007669"/>
    <property type="project" value="UniProtKB-KW"/>
</dbReference>
<dbReference type="SMART" id="SM00355">
    <property type="entry name" value="ZnF_C2H2"/>
    <property type="match status" value="10"/>
</dbReference>
<dbReference type="SUPFAM" id="SSF57667">
    <property type="entry name" value="beta-beta-alpha zinc fingers"/>
    <property type="match status" value="1"/>
</dbReference>
<evidence type="ECO:0000256" key="6">
    <source>
        <dbReference type="ARBA" id="ARBA00023015"/>
    </source>
</evidence>
<dbReference type="Gene3D" id="3.30.160.60">
    <property type="entry name" value="Classic Zinc Finger"/>
    <property type="match status" value="1"/>
</dbReference>
<keyword evidence="4 9" id="KW-0863">Zinc-finger</keyword>
<dbReference type="InterPro" id="IPR046341">
    <property type="entry name" value="SET_dom_sf"/>
</dbReference>
<dbReference type="KEGG" id="lgi:LOTGIDRAFT_153726"/>
<feature type="compositionally biased region" description="Basic and acidic residues" evidence="10">
    <location>
        <begin position="1588"/>
        <end position="1608"/>
    </location>
</feature>
<feature type="compositionally biased region" description="Low complexity" evidence="10">
    <location>
        <begin position="1782"/>
        <end position="1793"/>
    </location>
</feature>
<feature type="domain" description="SET" evidence="12">
    <location>
        <begin position="11"/>
        <end position="128"/>
    </location>
</feature>
<feature type="domain" description="C2H2-type" evidence="11">
    <location>
        <begin position="684"/>
        <end position="711"/>
    </location>
</feature>
<dbReference type="SUPFAM" id="SSF82199">
    <property type="entry name" value="SET domain"/>
    <property type="match status" value="1"/>
</dbReference>
<dbReference type="PANTHER" id="PTHR16515">
    <property type="entry name" value="PR DOMAIN ZINC FINGER PROTEIN"/>
    <property type="match status" value="1"/>
</dbReference>
<feature type="region of interest" description="Disordered" evidence="10">
    <location>
        <begin position="1709"/>
        <end position="1795"/>
    </location>
</feature>
<dbReference type="HOGENOM" id="CLU_234009_0_0_1"/>
<feature type="region of interest" description="Disordered" evidence="10">
    <location>
        <begin position="1052"/>
        <end position="1076"/>
    </location>
</feature>
<dbReference type="InterPro" id="IPR013087">
    <property type="entry name" value="Znf_C2H2_type"/>
</dbReference>
<dbReference type="EMBL" id="KB202283">
    <property type="protein sequence ID" value="ESO91293.1"/>
    <property type="molecule type" value="Genomic_DNA"/>
</dbReference>
<evidence type="ECO:0000256" key="10">
    <source>
        <dbReference type="SAM" id="MobiDB-lite"/>
    </source>
</evidence>
<comment type="subcellular location">
    <subcellularLocation>
        <location evidence="1">Nucleus</location>
    </subcellularLocation>
</comment>
<dbReference type="GO" id="GO:0010468">
    <property type="term" value="P:regulation of gene expression"/>
    <property type="evidence" value="ECO:0007669"/>
    <property type="project" value="TreeGrafter"/>
</dbReference>